<dbReference type="GO" id="GO:0003677">
    <property type="term" value="F:DNA binding"/>
    <property type="evidence" value="ECO:0007669"/>
    <property type="project" value="UniProtKB-KW"/>
</dbReference>
<dbReference type="AlphaFoldDB" id="A0A381PDN9"/>
<evidence type="ECO:0000256" key="3">
    <source>
        <dbReference type="ARBA" id="ARBA00023163"/>
    </source>
</evidence>
<organism evidence="5">
    <name type="scientific">marine metagenome</name>
    <dbReference type="NCBI Taxonomy" id="408172"/>
    <lineage>
        <taxon>unclassified sequences</taxon>
        <taxon>metagenomes</taxon>
        <taxon>ecological metagenomes</taxon>
    </lineage>
</organism>
<feature type="domain" description="HTH gntR-type" evidence="4">
    <location>
        <begin position="11"/>
        <end position="79"/>
    </location>
</feature>
<dbReference type="SUPFAM" id="SSF46785">
    <property type="entry name" value="Winged helix' DNA-binding domain"/>
    <property type="match status" value="1"/>
</dbReference>
<keyword evidence="3" id="KW-0804">Transcription</keyword>
<dbReference type="EMBL" id="UINC01000950">
    <property type="protein sequence ID" value="SUZ65116.1"/>
    <property type="molecule type" value="Genomic_DNA"/>
</dbReference>
<evidence type="ECO:0000313" key="5">
    <source>
        <dbReference type="EMBL" id="SUZ65116.1"/>
    </source>
</evidence>
<accession>A0A381PDN9</accession>
<name>A0A381PDN9_9ZZZZ</name>
<dbReference type="InterPro" id="IPR000524">
    <property type="entry name" value="Tscrpt_reg_HTH_GntR"/>
</dbReference>
<evidence type="ECO:0000256" key="2">
    <source>
        <dbReference type="ARBA" id="ARBA00023125"/>
    </source>
</evidence>
<dbReference type="InterPro" id="IPR036388">
    <property type="entry name" value="WH-like_DNA-bd_sf"/>
</dbReference>
<dbReference type="Gene3D" id="1.10.10.10">
    <property type="entry name" value="Winged helix-like DNA-binding domain superfamily/Winged helix DNA-binding domain"/>
    <property type="match status" value="1"/>
</dbReference>
<dbReference type="PROSITE" id="PS50949">
    <property type="entry name" value="HTH_GNTR"/>
    <property type="match status" value="1"/>
</dbReference>
<dbReference type="Pfam" id="PF00392">
    <property type="entry name" value="GntR"/>
    <property type="match status" value="1"/>
</dbReference>
<evidence type="ECO:0000256" key="1">
    <source>
        <dbReference type="ARBA" id="ARBA00023015"/>
    </source>
</evidence>
<dbReference type="PANTHER" id="PTHR38445">
    <property type="entry name" value="HTH-TYPE TRANSCRIPTIONAL REPRESSOR YTRA"/>
    <property type="match status" value="1"/>
</dbReference>
<dbReference type="GO" id="GO:0003700">
    <property type="term" value="F:DNA-binding transcription factor activity"/>
    <property type="evidence" value="ECO:0007669"/>
    <property type="project" value="InterPro"/>
</dbReference>
<dbReference type="InterPro" id="IPR036390">
    <property type="entry name" value="WH_DNA-bd_sf"/>
</dbReference>
<protein>
    <recommendedName>
        <fullName evidence="4">HTH gntR-type domain-containing protein</fullName>
    </recommendedName>
</protein>
<gene>
    <name evidence="5" type="ORF">METZ01_LOCUS17970</name>
</gene>
<keyword evidence="2" id="KW-0238">DNA-binding</keyword>
<sequence length="127" mass="13840">MFDTIDPRSPMPLYEQIAARIRLAVASEELQPGDPLPSVRQVAAIVRVNPGTVAQAYRDLDAEGFVSKRHGAGTFVKEVPMKGKNEEMEQQAHELVSTLMSDAARMGVSTGLLRQALSGKLYNGTEK</sequence>
<evidence type="ECO:0000259" key="4">
    <source>
        <dbReference type="PROSITE" id="PS50949"/>
    </source>
</evidence>
<dbReference type="CDD" id="cd07377">
    <property type="entry name" value="WHTH_GntR"/>
    <property type="match status" value="1"/>
</dbReference>
<dbReference type="PANTHER" id="PTHR38445:SF9">
    <property type="entry name" value="HTH-TYPE TRANSCRIPTIONAL REPRESSOR YTRA"/>
    <property type="match status" value="1"/>
</dbReference>
<keyword evidence="1" id="KW-0805">Transcription regulation</keyword>
<proteinExistence type="predicted"/>
<reference evidence="5" key="1">
    <citation type="submission" date="2018-05" db="EMBL/GenBank/DDBJ databases">
        <authorList>
            <person name="Lanie J.A."/>
            <person name="Ng W.-L."/>
            <person name="Kazmierczak K.M."/>
            <person name="Andrzejewski T.M."/>
            <person name="Davidsen T.M."/>
            <person name="Wayne K.J."/>
            <person name="Tettelin H."/>
            <person name="Glass J.I."/>
            <person name="Rusch D."/>
            <person name="Podicherti R."/>
            <person name="Tsui H.-C.T."/>
            <person name="Winkler M.E."/>
        </authorList>
    </citation>
    <scope>NUCLEOTIDE SEQUENCE</scope>
</reference>
<dbReference type="SMART" id="SM00345">
    <property type="entry name" value="HTH_GNTR"/>
    <property type="match status" value="1"/>
</dbReference>